<dbReference type="InterPro" id="IPR000571">
    <property type="entry name" value="Znf_CCCH"/>
</dbReference>
<feature type="region of interest" description="Disordered" evidence="2">
    <location>
        <begin position="146"/>
        <end position="170"/>
    </location>
</feature>
<organism evidence="4 5">
    <name type="scientific">Prorocentrum cordatum</name>
    <dbReference type="NCBI Taxonomy" id="2364126"/>
    <lineage>
        <taxon>Eukaryota</taxon>
        <taxon>Sar</taxon>
        <taxon>Alveolata</taxon>
        <taxon>Dinophyceae</taxon>
        <taxon>Prorocentrales</taxon>
        <taxon>Prorocentraceae</taxon>
        <taxon>Prorocentrum</taxon>
    </lineage>
</organism>
<name>A0ABN9QYP9_9DINO</name>
<feature type="compositionally biased region" description="Basic and acidic residues" evidence="2">
    <location>
        <begin position="51"/>
        <end position="77"/>
    </location>
</feature>
<feature type="region of interest" description="Disordered" evidence="2">
    <location>
        <begin position="36"/>
        <end position="124"/>
    </location>
</feature>
<evidence type="ECO:0000313" key="4">
    <source>
        <dbReference type="EMBL" id="CAK0809440.1"/>
    </source>
</evidence>
<proteinExistence type="predicted"/>
<gene>
    <name evidence="4" type="ORF">PCOR1329_LOCUS14694</name>
</gene>
<feature type="zinc finger region" description="C3H1-type" evidence="1">
    <location>
        <begin position="127"/>
        <end position="148"/>
    </location>
</feature>
<evidence type="ECO:0000259" key="3">
    <source>
        <dbReference type="PROSITE" id="PS50103"/>
    </source>
</evidence>
<dbReference type="Proteomes" id="UP001189429">
    <property type="component" value="Unassembled WGS sequence"/>
</dbReference>
<keyword evidence="1" id="KW-0479">Metal-binding</keyword>
<evidence type="ECO:0000313" key="5">
    <source>
        <dbReference type="Proteomes" id="UP001189429"/>
    </source>
</evidence>
<evidence type="ECO:0000256" key="1">
    <source>
        <dbReference type="PROSITE-ProRule" id="PRU00723"/>
    </source>
</evidence>
<dbReference type="EMBL" id="CAUYUJ010004413">
    <property type="protein sequence ID" value="CAK0809440.1"/>
    <property type="molecule type" value="Genomic_DNA"/>
</dbReference>
<keyword evidence="5" id="KW-1185">Reference proteome</keyword>
<protein>
    <recommendedName>
        <fullName evidence="3">C3H1-type domain-containing protein</fullName>
    </recommendedName>
</protein>
<feature type="region of interest" description="Disordered" evidence="2">
    <location>
        <begin position="1"/>
        <end position="20"/>
    </location>
</feature>
<comment type="caution">
    <text evidence="4">The sequence shown here is derived from an EMBL/GenBank/DDBJ whole genome shotgun (WGS) entry which is preliminary data.</text>
</comment>
<accession>A0ABN9QYP9</accession>
<keyword evidence="1" id="KW-0863">Zinc-finger</keyword>
<dbReference type="PROSITE" id="PS50103">
    <property type="entry name" value="ZF_C3H1"/>
    <property type="match status" value="1"/>
</dbReference>
<evidence type="ECO:0000256" key="2">
    <source>
        <dbReference type="SAM" id="MobiDB-lite"/>
    </source>
</evidence>
<keyword evidence="1" id="KW-0862">Zinc</keyword>
<feature type="non-terminal residue" evidence="4">
    <location>
        <position position="1"/>
    </location>
</feature>
<reference evidence="4" key="1">
    <citation type="submission" date="2023-10" db="EMBL/GenBank/DDBJ databases">
        <authorList>
            <person name="Chen Y."/>
            <person name="Shah S."/>
            <person name="Dougan E. K."/>
            <person name="Thang M."/>
            <person name="Chan C."/>
        </authorList>
    </citation>
    <scope>NUCLEOTIDE SEQUENCE [LARGE SCALE GENOMIC DNA]</scope>
</reference>
<feature type="domain" description="C3H1-type" evidence="3">
    <location>
        <begin position="127"/>
        <end position="148"/>
    </location>
</feature>
<sequence>EEGISAYLDGGGRHRAPGRVDDRVLKGDLRQGLSFNRRQGVDAARLPALAPEDHDTPLQRERKALDREFVRRAHELRQPTTGGAPAEKARPADPAGRPSAPEREDVFASFNRRPPGQSFGWGEMAGPCFDFAKGNCLRENCRFTHDPADRVAGAPGAGPPEPQRKRQRVGAMGAVVDIGAAEEEAARQAEEDLELANPLMRGPAATKPSKKPAADGTARGPGRPEPAVARARGGADECWASKKLRVRIVDDGGDFKLPT</sequence>
<feature type="region of interest" description="Disordered" evidence="2">
    <location>
        <begin position="195"/>
        <end position="236"/>
    </location>
</feature>